<organism evidence="1 2">
    <name type="scientific">Roseburia amylophila</name>
    <dbReference type="NCBI Taxonomy" id="2981794"/>
    <lineage>
        <taxon>Bacteria</taxon>
        <taxon>Bacillati</taxon>
        <taxon>Bacillota</taxon>
        <taxon>Clostridia</taxon>
        <taxon>Lachnospirales</taxon>
        <taxon>Lachnospiraceae</taxon>
        <taxon>Roseburia</taxon>
    </lineage>
</organism>
<comment type="caution">
    <text evidence="1">The sequence shown here is derived from an EMBL/GenBank/DDBJ whole genome shotgun (WGS) entry which is preliminary data.</text>
</comment>
<dbReference type="Proteomes" id="UP001198893">
    <property type="component" value="Unassembled WGS sequence"/>
</dbReference>
<protein>
    <submittedName>
        <fullName evidence="1">Uncharacterized protein</fullName>
    </submittedName>
</protein>
<dbReference type="EMBL" id="JAJEQW010000005">
    <property type="protein sequence ID" value="MCC2241901.1"/>
    <property type="molecule type" value="Genomic_DNA"/>
</dbReference>
<dbReference type="AlphaFoldDB" id="A0AAW4WGY0"/>
<accession>A0AAW4WGY0</accession>
<name>A0AAW4WGY0_9FIRM</name>
<proteinExistence type="predicted"/>
<evidence type="ECO:0000313" key="1">
    <source>
        <dbReference type="EMBL" id="MCC2241901.1"/>
    </source>
</evidence>
<evidence type="ECO:0000313" key="2">
    <source>
        <dbReference type="Proteomes" id="UP001198893"/>
    </source>
</evidence>
<gene>
    <name evidence="1" type="ORF">LKD47_06240</name>
</gene>
<reference evidence="1" key="1">
    <citation type="submission" date="2021-10" db="EMBL/GenBank/DDBJ databases">
        <title>Anaerobic single-cell dispensing facilitates the cultivation of human gut bacteria.</title>
        <authorList>
            <person name="Afrizal A."/>
        </authorList>
    </citation>
    <scope>NUCLEOTIDE SEQUENCE</scope>
    <source>
        <strain evidence="1">CLA-AA-H204</strain>
    </source>
</reference>
<dbReference type="RefSeq" id="WP_227709946.1">
    <property type="nucleotide sequence ID" value="NZ_JAJEQW010000005.1"/>
</dbReference>
<sequence length="118" mass="14089">MYAKPYIHTQKGEVVSVSAYLNYFLCEHSVLWIVRDRFKNLGRQDFVNYFGNLFEKYFAELLGCTLDKNEYEKIPEEKEKRADWKRRCGRYKILVEQKSAIMRLSAKQQETDVSANYV</sequence>